<reference evidence="1" key="1">
    <citation type="journal article" date="2015" name="Nature">
        <title>Complex archaea that bridge the gap between prokaryotes and eukaryotes.</title>
        <authorList>
            <person name="Spang A."/>
            <person name="Saw J.H."/>
            <person name="Jorgensen S.L."/>
            <person name="Zaremba-Niedzwiedzka K."/>
            <person name="Martijn J."/>
            <person name="Lind A.E."/>
            <person name="van Eijk R."/>
            <person name="Schleper C."/>
            <person name="Guy L."/>
            <person name="Ettema T.J."/>
        </authorList>
    </citation>
    <scope>NUCLEOTIDE SEQUENCE</scope>
</reference>
<accession>A0A0F9NWQ2</accession>
<organism evidence="1">
    <name type="scientific">marine sediment metagenome</name>
    <dbReference type="NCBI Taxonomy" id="412755"/>
    <lineage>
        <taxon>unclassified sequences</taxon>
        <taxon>metagenomes</taxon>
        <taxon>ecological metagenomes</taxon>
    </lineage>
</organism>
<gene>
    <name evidence="1" type="ORF">LCGC14_0974830</name>
</gene>
<name>A0A0F9NWQ2_9ZZZZ</name>
<protein>
    <submittedName>
        <fullName evidence="1">Uncharacterized protein</fullName>
    </submittedName>
</protein>
<evidence type="ECO:0000313" key="1">
    <source>
        <dbReference type="EMBL" id="KKN16532.1"/>
    </source>
</evidence>
<sequence length="66" mass="7493">MQLLYVERGGKPLTSYLVKPDCLAGLIQGQNMMGCFLTIQEVPKYLTPFLIGGWTEDQWFEPPLES</sequence>
<proteinExistence type="predicted"/>
<dbReference type="AlphaFoldDB" id="A0A0F9NWQ2"/>
<dbReference type="EMBL" id="LAZR01003605">
    <property type="protein sequence ID" value="KKN16532.1"/>
    <property type="molecule type" value="Genomic_DNA"/>
</dbReference>
<comment type="caution">
    <text evidence="1">The sequence shown here is derived from an EMBL/GenBank/DDBJ whole genome shotgun (WGS) entry which is preliminary data.</text>
</comment>